<dbReference type="InParanoid" id="C8XDD4"/>
<dbReference type="Proteomes" id="UP000002218">
    <property type="component" value="Chromosome"/>
</dbReference>
<dbReference type="HOGENOM" id="CLU_119494_0_0_11"/>
<protein>
    <recommendedName>
        <fullName evidence="4">DoxX family protein</fullName>
    </recommendedName>
</protein>
<sequence>MALAAKLRRAPVRLATGAYIVNSGVNKLSADGGTAVFLHNAAANTFPVLKRLEPKLFTKVLAVGEIAVGAALLLPVVPAGLAGLALIGFGGALTAVYVRTPGWHDRHLRPTAEGTAPAKDVWLVGAGVGLLLDAALAESPITATE</sequence>
<name>C8XDD4_NAKMY</name>
<dbReference type="KEGG" id="nml:Namu_5360"/>
<evidence type="ECO:0000313" key="2">
    <source>
        <dbReference type="EMBL" id="ACV81624.1"/>
    </source>
</evidence>
<evidence type="ECO:0000256" key="1">
    <source>
        <dbReference type="SAM" id="Phobius"/>
    </source>
</evidence>
<reference evidence="2 3" key="2">
    <citation type="journal article" date="2010" name="Stand. Genomic Sci.">
        <title>Complete genome sequence of Nakamurella multipartita type strain (Y-104).</title>
        <authorList>
            <person name="Tice H."/>
            <person name="Mayilraj S."/>
            <person name="Sims D."/>
            <person name="Lapidus A."/>
            <person name="Nolan M."/>
            <person name="Lucas S."/>
            <person name="Glavina Del Rio T."/>
            <person name="Copeland A."/>
            <person name="Cheng J.F."/>
            <person name="Meincke L."/>
            <person name="Bruce D."/>
            <person name="Goodwin L."/>
            <person name="Pitluck S."/>
            <person name="Ivanova N."/>
            <person name="Mavromatis K."/>
            <person name="Ovchinnikova G."/>
            <person name="Pati A."/>
            <person name="Chen A."/>
            <person name="Palaniappan K."/>
            <person name="Land M."/>
            <person name="Hauser L."/>
            <person name="Chang Y.J."/>
            <person name="Jeffries C.D."/>
            <person name="Detter J.C."/>
            <person name="Brettin T."/>
            <person name="Rohde M."/>
            <person name="Goker M."/>
            <person name="Bristow J."/>
            <person name="Eisen J.A."/>
            <person name="Markowitz V."/>
            <person name="Hugenholtz P."/>
            <person name="Kyrpides N.C."/>
            <person name="Klenk H.P."/>
            <person name="Chen F."/>
        </authorList>
    </citation>
    <scope>NUCLEOTIDE SEQUENCE [LARGE SCALE GENOMIC DNA]</scope>
    <source>
        <strain evidence="3">ATCC 700099 / DSM 44233 / CIP 104796 / JCM 9543 / NBRC 105858 / Y-104</strain>
    </source>
</reference>
<accession>C8XDD4</accession>
<dbReference type="EMBL" id="CP001737">
    <property type="protein sequence ID" value="ACV81624.1"/>
    <property type="molecule type" value="Genomic_DNA"/>
</dbReference>
<gene>
    <name evidence="2" type="ordered locus">Namu_5360</name>
</gene>
<dbReference type="eggNOG" id="ENOG5032S5B">
    <property type="taxonomic scope" value="Bacteria"/>
</dbReference>
<dbReference type="RefSeq" id="WP_015750424.1">
    <property type="nucleotide sequence ID" value="NC_013235.1"/>
</dbReference>
<dbReference type="OrthoDB" id="3267263at2"/>
<dbReference type="AlphaFoldDB" id="C8XDD4"/>
<keyword evidence="1" id="KW-1133">Transmembrane helix</keyword>
<keyword evidence="1" id="KW-0472">Membrane</keyword>
<reference evidence="3" key="1">
    <citation type="submission" date="2009-09" db="EMBL/GenBank/DDBJ databases">
        <title>The complete genome of Nakamurella multipartita DSM 44233.</title>
        <authorList>
            <consortium name="US DOE Joint Genome Institute (JGI-PGF)"/>
            <person name="Lucas S."/>
            <person name="Copeland A."/>
            <person name="Lapidus A."/>
            <person name="Glavina del Rio T."/>
            <person name="Dalin E."/>
            <person name="Tice H."/>
            <person name="Bruce D."/>
            <person name="Goodwin L."/>
            <person name="Pitluck S."/>
            <person name="Kyrpides N."/>
            <person name="Mavromatis K."/>
            <person name="Ivanova N."/>
            <person name="Ovchinnikova G."/>
            <person name="Sims D."/>
            <person name="Meincke L."/>
            <person name="Brettin T."/>
            <person name="Detter J.C."/>
            <person name="Han C."/>
            <person name="Larimer F."/>
            <person name="Land M."/>
            <person name="Hauser L."/>
            <person name="Markowitz V."/>
            <person name="Cheng J.-F."/>
            <person name="Hugenholtz P."/>
            <person name="Woyke T."/>
            <person name="Wu D."/>
            <person name="Klenk H.-P."/>
            <person name="Eisen J.A."/>
        </authorList>
    </citation>
    <scope>NUCLEOTIDE SEQUENCE [LARGE SCALE GENOMIC DNA]</scope>
    <source>
        <strain evidence="3">ATCC 700099 / DSM 44233 / CIP 104796 / JCM 9543 / NBRC 105858 / Y-104</strain>
    </source>
</reference>
<proteinExistence type="predicted"/>
<evidence type="ECO:0008006" key="4">
    <source>
        <dbReference type="Google" id="ProtNLM"/>
    </source>
</evidence>
<keyword evidence="1" id="KW-0812">Transmembrane</keyword>
<feature type="transmembrane region" description="Helical" evidence="1">
    <location>
        <begin position="80"/>
        <end position="98"/>
    </location>
</feature>
<keyword evidence="3" id="KW-1185">Reference proteome</keyword>
<evidence type="ECO:0000313" key="3">
    <source>
        <dbReference type="Proteomes" id="UP000002218"/>
    </source>
</evidence>
<organism evidence="2 3">
    <name type="scientific">Nakamurella multipartita (strain ATCC 700099 / DSM 44233 / CIP 104796 / JCM 9543 / NBRC 105858 / Y-104)</name>
    <name type="common">Microsphaera multipartita</name>
    <dbReference type="NCBI Taxonomy" id="479431"/>
    <lineage>
        <taxon>Bacteria</taxon>
        <taxon>Bacillati</taxon>
        <taxon>Actinomycetota</taxon>
        <taxon>Actinomycetes</taxon>
        <taxon>Nakamurellales</taxon>
        <taxon>Nakamurellaceae</taxon>
        <taxon>Nakamurella</taxon>
    </lineage>
</organism>
<dbReference type="STRING" id="479431.Namu_5360"/>